<proteinExistence type="predicted"/>
<name>A0ABQ7XEN0_BRANA</name>
<dbReference type="EMBL" id="JAGKQM010000482">
    <property type="protein sequence ID" value="KAH0854298.1"/>
    <property type="molecule type" value="Genomic_DNA"/>
</dbReference>
<keyword evidence="2" id="KW-1185">Reference proteome</keyword>
<protein>
    <submittedName>
        <fullName evidence="1">Uncharacterized protein</fullName>
    </submittedName>
</protein>
<accession>A0ABQ7XEN0</accession>
<dbReference type="Proteomes" id="UP000824890">
    <property type="component" value="Unassembled WGS sequence"/>
</dbReference>
<gene>
    <name evidence="1" type="ORF">HID58_083941</name>
</gene>
<reference evidence="1 2" key="1">
    <citation type="submission" date="2021-05" db="EMBL/GenBank/DDBJ databases">
        <title>Genome Assembly of Synthetic Allotetraploid Brassica napus Reveals Homoeologous Exchanges between Subgenomes.</title>
        <authorList>
            <person name="Davis J.T."/>
        </authorList>
    </citation>
    <scope>NUCLEOTIDE SEQUENCE [LARGE SCALE GENOMIC DNA]</scope>
    <source>
        <strain evidence="2">cv. Da-Ae</strain>
        <tissue evidence="1">Seedling</tissue>
    </source>
</reference>
<sequence>MGICTLDSDDLEVDNQEEHHVGPNIAPMVGIGRSWPKFDGEAGIVCIKGDASAHTSDACAAPDPRILRGRILARLRFKGMRSLPGVRDGSRVGAGASTCGRCSMTRSSCSLPPLGGSLPWNLERHVALASSRVYQGTLPGKAVVRCRILLFRGVIGFDLLVSSGNMCSPASLLPLLQMSRGYEDKESLMRQSNNVPGSWAGFLSWNDSMEFDECSKALCPPSYHVYLLGFRYHLDSRTKRERWFSSYLLVVAWPGTEQKKGTHAGTPTIRDQLYGMNRKKETCRCNESSVLEGTWPEQMVNLSYAAMSMMRRCASVSMGDPADELEILA</sequence>
<comment type="caution">
    <text evidence="1">The sequence shown here is derived from an EMBL/GenBank/DDBJ whole genome shotgun (WGS) entry which is preliminary data.</text>
</comment>
<evidence type="ECO:0000313" key="1">
    <source>
        <dbReference type="EMBL" id="KAH0854298.1"/>
    </source>
</evidence>
<organism evidence="1 2">
    <name type="scientific">Brassica napus</name>
    <name type="common">Rape</name>
    <dbReference type="NCBI Taxonomy" id="3708"/>
    <lineage>
        <taxon>Eukaryota</taxon>
        <taxon>Viridiplantae</taxon>
        <taxon>Streptophyta</taxon>
        <taxon>Embryophyta</taxon>
        <taxon>Tracheophyta</taxon>
        <taxon>Spermatophyta</taxon>
        <taxon>Magnoliopsida</taxon>
        <taxon>eudicotyledons</taxon>
        <taxon>Gunneridae</taxon>
        <taxon>Pentapetalae</taxon>
        <taxon>rosids</taxon>
        <taxon>malvids</taxon>
        <taxon>Brassicales</taxon>
        <taxon>Brassicaceae</taxon>
        <taxon>Brassiceae</taxon>
        <taxon>Brassica</taxon>
    </lineage>
</organism>
<evidence type="ECO:0000313" key="2">
    <source>
        <dbReference type="Proteomes" id="UP000824890"/>
    </source>
</evidence>